<dbReference type="EC" id="3.5.1.24" evidence="4"/>
<dbReference type="EMBL" id="CP020330">
    <property type="protein sequence ID" value="AQZ51375.1"/>
    <property type="molecule type" value="Genomic_DNA"/>
</dbReference>
<evidence type="ECO:0000313" key="5">
    <source>
        <dbReference type="Proteomes" id="UP000191135"/>
    </source>
</evidence>
<dbReference type="GO" id="GO:0045302">
    <property type="term" value="F:choloylglycine hydrolase activity"/>
    <property type="evidence" value="ECO:0007669"/>
    <property type="project" value="UniProtKB-EC"/>
</dbReference>
<protein>
    <submittedName>
        <fullName evidence="4">Choloylglycine hydrolase</fullName>
        <ecNumber evidence="4">3.5.1.24</ecNumber>
    </submittedName>
</protein>
<dbReference type="Proteomes" id="UP000191135">
    <property type="component" value="Chromosome"/>
</dbReference>
<dbReference type="InterPro" id="IPR052193">
    <property type="entry name" value="Peptidase_C59"/>
</dbReference>
<keyword evidence="5" id="KW-1185">Reference proteome</keyword>
<gene>
    <name evidence="4" type="primary">cbh_1</name>
    <name evidence="4" type="ORF">Mame_02037</name>
</gene>
<evidence type="ECO:0000313" key="4">
    <source>
        <dbReference type="EMBL" id="AQZ51375.1"/>
    </source>
</evidence>
<organism evidence="4 5">
    <name type="scientific">Martelella mediterranea DSM 17316</name>
    <dbReference type="NCBI Taxonomy" id="1122214"/>
    <lineage>
        <taxon>Bacteria</taxon>
        <taxon>Pseudomonadati</taxon>
        <taxon>Pseudomonadota</taxon>
        <taxon>Alphaproteobacteria</taxon>
        <taxon>Hyphomicrobiales</taxon>
        <taxon>Aurantimonadaceae</taxon>
        <taxon>Martelella</taxon>
    </lineage>
</organism>
<dbReference type="InterPro" id="IPR029132">
    <property type="entry name" value="CBAH/NAAA_C"/>
</dbReference>
<sequence>MCTSLLLKDLSGSVYAGRTLELPVELPYLVAFLPKGTKLSSKAGNHAPLNYDCKYDVFGIVVPNGSADDLKVVEGLNDAGLNFSLLAFSETHGPDDTFAADVPVLSAIDLGAWMLARFSTVAEVKAALEEQSVLVDPLAALGGVVPPFHYTVHDKTGASIVIEFFNGERHVFDNPTGVMTNSPRFDWHLTNLNNYTHLSNVDHSNATFLGQDFIQPDSGIATVTLPSSDTAVDRFVRAVYYANFSEKTDGQEATIRQLGHVMNKFDRPKGASVYSSAKASALTKSAGDLTGQSGGAPPEFITEYTSWITLIDLARGAVFVRTYNSLGYAKFDLATLKEQASTPKIIPLEALGQHAFDADGLMAAH</sequence>
<dbReference type="Pfam" id="PF02275">
    <property type="entry name" value="CBAH"/>
    <property type="match status" value="1"/>
</dbReference>
<dbReference type="InterPro" id="IPR029055">
    <property type="entry name" value="Ntn_hydrolases_N"/>
</dbReference>
<comment type="similarity">
    <text evidence="1">Belongs to the peptidase C59 family.</text>
</comment>
<evidence type="ECO:0000259" key="3">
    <source>
        <dbReference type="Pfam" id="PF02275"/>
    </source>
</evidence>
<proteinExistence type="inferred from homology"/>
<dbReference type="PANTHER" id="PTHR35527">
    <property type="entry name" value="CHOLOYLGLYCINE HYDROLASE"/>
    <property type="match status" value="1"/>
</dbReference>
<dbReference type="RefSeq" id="WP_018062757.1">
    <property type="nucleotide sequence ID" value="NZ_AQWH01000001.1"/>
</dbReference>
<feature type="domain" description="Choloylglycine hydrolase/NAAA C-terminal" evidence="3">
    <location>
        <begin position="2"/>
        <end position="275"/>
    </location>
</feature>
<reference evidence="4 5" key="1">
    <citation type="submission" date="2017-03" db="EMBL/GenBank/DDBJ databases">
        <title>Foreign affairs: Plasmid Transfer between Roseobacters and Rhizobia.</title>
        <authorList>
            <person name="Bartling P."/>
            <person name="Bunk B."/>
            <person name="Overmann J."/>
            <person name="Brinkmann H."/>
            <person name="Petersen J."/>
        </authorList>
    </citation>
    <scope>NUCLEOTIDE SEQUENCE [LARGE SCALE GENOMIC DNA]</scope>
    <source>
        <strain evidence="4 5">MACL11</strain>
    </source>
</reference>
<dbReference type="KEGG" id="mmed:Mame_02037"/>
<dbReference type="PANTHER" id="PTHR35527:SF2">
    <property type="entry name" value="HYDROLASE"/>
    <property type="match status" value="1"/>
</dbReference>
<dbReference type="eggNOG" id="COG3049">
    <property type="taxonomic scope" value="Bacteria"/>
</dbReference>
<dbReference type="Gene3D" id="3.60.60.10">
    <property type="entry name" value="Penicillin V Acylase, Chain A"/>
    <property type="match status" value="1"/>
</dbReference>
<dbReference type="STRING" id="1122214.Mame_02037"/>
<dbReference type="SUPFAM" id="SSF56235">
    <property type="entry name" value="N-terminal nucleophile aminohydrolases (Ntn hydrolases)"/>
    <property type="match status" value="1"/>
</dbReference>
<dbReference type="OrthoDB" id="9794717at2"/>
<name>A0A1U9Z107_9HYPH</name>
<evidence type="ECO:0000256" key="2">
    <source>
        <dbReference type="ARBA" id="ARBA00022801"/>
    </source>
</evidence>
<evidence type="ECO:0000256" key="1">
    <source>
        <dbReference type="ARBA" id="ARBA00006625"/>
    </source>
</evidence>
<accession>A0A1U9Z107</accession>
<dbReference type="AlphaFoldDB" id="A0A1U9Z107"/>
<keyword evidence="2 4" id="KW-0378">Hydrolase</keyword>